<keyword evidence="2" id="KW-1185">Reference proteome</keyword>
<dbReference type="InterPro" id="IPR006461">
    <property type="entry name" value="PLAC_motif_containing"/>
</dbReference>
<organism evidence="1 2">
    <name type="scientific">Cymbomonas tetramitiformis</name>
    <dbReference type="NCBI Taxonomy" id="36881"/>
    <lineage>
        <taxon>Eukaryota</taxon>
        <taxon>Viridiplantae</taxon>
        <taxon>Chlorophyta</taxon>
        <taxon>Pyramimonadophyceae</taxon>
        <taxon>Pyramimonadales</taxon>
        <taxon>Pyramimonadaceae</taxon>
        <taxon>Cymbomonas</taxon>
    </lineage>
</organism>
<name>A0AAE0CC33_9CHLO</name>
<dbReference type="AlphaFoldDB" id="A0AAE0CC33"/>
<evidence type="ECO:0000313" key="2">
    <source>
        <dbReference type="Proteomes" id="UP001190700"/>
    </source>
</evidence>
<sequence>MVQQGGRQSFQTVQGIPVPYRDWTNPLCSKECCSDWDLCCLAYWCPCMAYAQNFSRFRSGTVDECGRCMSFAALWPGIPIVTTLLCAYWITPVALLAWVPCHSYVACYSSPFRRQIREKYLIKEADCWFKQLEGSQECCIHACCLTCALIQEHKELNVTMSQNVQVAPVGQVMPPPIE</sequence>
<protein>
    <submittedName>
        <fullName evidence="1">Uncharacterized protein</fullName>
    </submittedName>
</protein>
<dbReference type="PANTHER" id="PTHR15907">
    <property type="entry name" value="DUF614 FAMILY PROTEIN-RELATED"/>
    <property type="match status" value="1"/>
</dbReference>
<dbReference type="Pfam" id="PF04749">
    <property type="entry name" value="PLAC8"/>
    <property type="match status" value="1"/>
</dbReference>
<proteinExistence type="predicted"/>
<dbReference type="EMBL" id="LGRX02025480">
    <property type="protein sequence ID" value="KAK3252302.1"/>
    <property type="molecule type" value="Genomic_DNA"/>
</dbReference>
<evidence type="ECO:0000313" key="1">
    <source>
        <dbReference type="EMBL" id="KAK3252302.1"/>
    </source>
</evidence>
<reference evidence="1 2" key="1">
    <citation type="journal article" date="2015" name="Genome Biol. Evol.">
        <title>Comparative Genomics of a Bacterivorous Green Alga Reveals Evolutionary Causalities and Consequences of Phago-Mixotrophic Mode of Nutrition.</title>
        <authorList>
            <person name="Burns J.A."/>
            <person name="Paasch A."/>
            <person name="Narechania A."/>
            <person name="Kim E."/>
        </authorList>
    </citation>
    <scope>NUCLEOTIDE SEQUENCE [LARGE SCALE GENOMIC DNA]</scope>
    <source>
        <strain evidence="1 2">PLY_AMNH</strain>
    </source>
</reference>
<accession>A0AAE0CC33</accession>
<dbReference type="NCBIfam" id="TIGR01571">
    <property type="entry name" value="A_thal_Cys_rich"/>
    <property type="match status" value="1"/>
</dbReference>
<gene>
    <name evidence="1" type="ORF">CYMTET_38390</name>
</gene>
<dbReference type="Proteomes" id="UP001190700">
    <property type="component" value="Unassembled WGS sequence"/>
</dbReference>
<comment type="caution">
    <text evidence="1">The sequence shown here is derived from an EMBL/GenBank/DDBJ whole genome shotgun (WGS) entry which is preliminary data.</text>
</comment>